<evidence type="ECO:0000313" key="1">
    <source>
        <dbReference type="EMBL" id="KAF2587934.1"/>
    </source>
</evidence>
<protein>
    <submittedName>
        <fullName evidence="1">Uncharacterized protein</fullName>
    </submittedName>
</protein>
<organism evidence="1">
    <name type="scientific">Brassica cretica</name>
    <name type="common">Mustard</name>
    <dbReference type="NCBI Taxonomy" id="69181"/>
    <lineage>
        <taxon>Eukaryota</taxon>
        <taxon>Viridiplantae</taxon>
        <taxon>Streptophyta</taxon>
        <taxon>Embryophyta</taxon>
        <taxon>Tracheophyta</taxon>
        <taxon>Spermatophyta</taxon>
        <taxon>Magnoliopsida</taxon>
        <taxon>eudicotyledons</taxon>
        <taxon>Gunneridae</taxon>
        <taxon>Pentapetalae</taxon>
        <taxon>rosids</taxon>
        <taxon>malvids</taxon>
        <taxon>Brassicales</taxon>
        <taxon>Brassicaceae</taxon>
        <taxon>Brassiceae</taxon>
        <taxon>Brassica</taxon>
    </lineage>
</organism>
<reference evidence="1" key="1">
    <citation type="submission" date="2019-12" db="EMBL/GenBank/DDBJ databases">
        <title>Genome sequencing and annotation of Brassica cretica.</title>
        <authorList>
            <person name="Studholme D.J."/>
            <person name="Sarris P.F."/>
        </authorList>
    </citation>
    <scope>NUCLEOTIDE SEQUENCE</scope>
    <source>
        <strain evidence="1">PFS-102/07</strain>
        <tissue evidence="1">Leaf</tissue>
    </source>
</reference>
<dbReference type="EMBL" id="QGKY02000190">
    <property type="protein sequence ID" value="KAF2587934.1"/>
    <property type="molecule type" value="Genomic_DNA"/>
</dbReference>
<name>A0A8S9K0K4_BRACR</name>
<comment type="caution">
    <text evidence="1">The sequence shown here is derived from an EMBL/GenBank/DDBJ whole genome shotgun (WGS) entry which is preliminary data.</text>
</comment>
<dbReference type="AlphaFoldDB" id="A0A8S9K0K4"/>
<sequence>MATEAFTFSHQQLCAPPIPNGTYYGLPAKQREVSLPPKPTNRRQLGVLATILANKTKLCGQPPKHPIEMRQELLGGGPVKEKHMSSCLKEEVSLPPKPTNRRQLAVLPTILANKTKLCGQPPKHPIEIRQELLGGGPVKEKHMSSCLKEVSKQLHLLEASGYAYYIVDGHEWAAFKSRTCYKLIRAGGNFSP</sequence>
<gene>
    <name evidence="1" type="ORF">F2Q70_00040612</name>
</gene>
<proteinExistence type="predicted"/>
<accession>A0A8S9K0K4</accession>